<dbReference type="EMBL" id="CP000612">
    <property type="protein sequence ID" value="ABO50638.1"/>
    <property type="molecule type" value="Genomic_DNA"/>
</dbReference>
<proteinExistence type="predicted"/>
<dbReference type="GO" id="GO:0016491">
    <property type="term" value="F:oxidoreductase activity"/>
    <property type="evidence" value="ECO:0007669"/>
    <property type="project" value="UniProtKB-KW"/>
</dbReference>
<evidence type="ECO:0000259" key="6">
    <source>
        <dbReference type="Pfam" id="PF01077"/>
    </source>
</evidence>
<dbReference type="STRING" id="349161.Dred_2121"/>
<evidence type="ECO:0000313" key="9">
    <source>
        <dbReference type="Proteomes" id="UP000001556"/>
    </source>
</evidence>
<evidence type="ECO:0000256" key="3">
    <source>
        <dbReference type="ARBA" id="ARBA00023002"/>
    </source>
</evidence>
<evidence type="ECO:0000256" key="2">
    <source>
        <dbReference type="ARBA" id="ARBA00022723"/>
    </source>
</evidence>
<name>A4J6D5_DESRM</name>
<accession>A4J6D5</accession>
<protein>
    <submittedName>
        <fullName evidence="8">Nitrite and sulphite reductase 4Fe-4S region</fullName>
    </submittedName>
</protein>
<keyword evidence="3" id="KW-0560">Oxidoreductase</keyword>
<evidence type="ECO:0000256" key="5">
    <source>
        <dbReference type="ARBA" id="ARBA00023014"/>
    </source>
</evidence>
<dbReference type="Pfam" id="PF03460">
    <property type="entry name" value="NIR_SIR_ferr"/>
    <property type="match status" value="1"/>
</dbReference>
<dbReference type="eggNOG" id="COG1251">
    <property type="taxonomic scope" value="Bacteria"/>
</dbReference>
<dbReference type="Gene3D" id="3.90.480.10">
    <property type="entry name" value="Sulfite Reductase Hemoprotein,Domain 2"/>
    <property type="match status" value="1"/>
</dbReference>
<dbReference type="Pfam" id="PF01077">
    <property type="entry name" value="NIR_SIR"/>
    <property type="match status" value="1"/>
</dbReference>
<keyword evidence="5" id="KW-0411">Iron-sulfur</keyword>
<feature type="domain" description="Nitrite/Sulfite reductase ferredoxin-like" evidence="7">
    <location>
        <begin position="8"/>
        <end position="71"/>
    </location>
</feature>
<keyword evidence="1" id="KW-0349">Heme</keyword>
<dbReference type="GO" id="GO:0020037">
    <property type="term" value="F:heme binding"/>
    <property type="evidence" value="ECO:0007669"/>
    <property type="project" value="InterPro"/>
</dbReference>
<dbReference type="PANTHER" id="PTHR43809">
    <property type="entry name" value="NITRITE REDUCTASE (NADH) LARGE SUBUNIT"/>
    <property type="match status" value="1"/>
</dbReference>
<dbReference type="InterPro" id="IPR005117">
    <property type="entry name" value="NiRdtase/SiRdtase_haem-b_fer"/>
</dbReference>
<evidence type="ECO:0000256" key="4">
    <source>
        <dbReference type="ARBA" id="ARBA00023004"/>
    </source>
</evidence>
<keyword evidence="2" id="KW-0479">Metal-binding</keyword>
<dbReference type="OrthoDB" id="9800558at2"/>
<dbReference type="AlphaFoldDB" id="A4J6D5"/>
<feature type="domain" description="Nitrite/sulphite reductase 4Fe-4S" evidence="6">
    <location>
        <begin position="80"/>
        <end position="220"/>
    </location>
</feature>
<dbReference type="InterPro" id="IPR036136">
    <property type="entry name" value="Nit/Sulf_reduc_fer-like_dom_sf"/>
</dbReference>
<dbReference type="InterPro" id="IPR045854">
    <property type="entry name" value="NO2/SO3_Rdtase_4Fe4S_sf"/>
</dbReference>
<dbReference type="PANTHER" id="PTHR43809:SF1">
    <property type="entry name" value="NITRITE REDUCTASE (NADH) LARGE SUBUNIT"/>
    <property type="match status" value="1"/>
</dbReference>
<keyword evidence="9" id="KW-1185">Reference proteome</keyword>
<dbReference type="GO" id="GO:0051536">
    <property type="term" value="F:iron-sulfur cluster binding"/>
    <property type="evidence" value="ECO:0007669"/>
    <property type="project" value="UniProtKB-KW"/>
</dbReference>
<dbReference type="InterPro" id="IPR052034">
    <property type="entry name" value="NasD-like"/>
</dbReference>
<dbReference type="SUPFAM" id="SSF56014">
    <property type="entry name" value="Nitrite and sulphite reductase 4Fe-4S domain-like"/>
    <property type="match status" value="1"/>
</dbReference>
<sequence>MTEAIFRQQRNGLYAVNIVIPGGILTPEQFMGLAEVARDTGVWRIKCGIRQSLIVVLDQDKIPTLLEKIHALGLQIAPFGNKIRSVKACPGGAELCPRSLGPALELGMELQERYLGQDVPKDFKISTAGCPRGCTEPYCADLGLIARGGDKFDVVIGGRGATSKPMHGVKIASDVNKNKVFAVVDFVLATYRAHAEPHERLCKTMARLGTTLFTPQLELYQAEEQAQDEFAAFLME</sequence>
<dbReference type="InterPro" id="IPR006067">
    <property type="entry name" value="NO2/SO3_Rdtase_4Fe4S_dom"/>
</dbReference>
<dbReference type="GO" id="GO:0046872">
    <property type="term" value="F:metal ion binding"/>
    <property type="evidence" value="ECO:0007669"/>
    <property type="project" value="UniProtKB-KW"/>
</dbReference>
<dbReference type="RefSeq" id="WP_011878444.1">
    <property type="nucleotide sequence ID" value="NC_009253.1"/>
</dbReference>
<organism evidence="8 9">
    <name type="scientific">Desulforamulus reducens (strain ATCC BAA-1160 / DSM 100696 / MI-1)</name>
    <name type="common">Desulfotomaculum reducens</name>
    <dbReference type="NCBI Taxonomy" id="349161"/>
    <lineage>
        <taxon>Bacteria</taxon>
        <taxon>Bacillati</taxon>
        <taxon>Bacillota</taxon>
        <taxon>Clostridia</taxon>
        <taxon>Eubacteriales</taxon>
        <taxon>Peptococcaceae</taxon>
        <taxon>Desulforamulus</taxon>
    </lineage>
</organism>
<gene>
    <name evidence="8" type="ordered locus">Dred_2121</name>
</gene>
<reference evidence="8 9" key="1">
    <citation type="submission" date="2007-03" db="EMBL/GenBank/DDBJ databases">
        <title>Complete sequence of Desulfotomaculum reducens MI-1.</title>
        <authorList>
            <consortium name="US DOE Joint Genome Institute"/>
            <person name="Copeland A."/>
            <person name="Lucas S."/>
            <person name="Lapidus A."/>
            <person name="Barry K."/>
            <person name="Detter J.C."/>
            <person name="Glavina del Rio T."/>
            <person name="Hammon N."/>
            <person name="Israni S."/>
            <person name="Dalin E."/>
            <person name="Tice H."/>
            <person name="Pitluck S."/>
            <person name="Sims D."/>
            <person name="Brettin T."/>
            <person name="Bruce D."/>
            <person name="Han C."/>
            <person name="Tapia R."/>
            <person name="Schmutz J."/>
            <person name="Larimer F."/>
            <person name="Land M."/>
            <person name="Hauser L."/>
            <person name="Kyrpides N."/>
            <person name="Kim E."/>
            <person name="Tebo B.M."/>
            <person name="Richardson P."/>
        </authorList>
    </citation>
    <scope>NUCLEOTIDE SEQUENCE [LARGE SCALE GENOMIC DNA]</scope>
    <source>
        <strain evidence="8 9">MI-1</strain>
    </source>
</reference>
<dbReference type="Gene3D" id="3.30.413.10">
    <property type="entry name" value="Sulfite Reductase Hemoprotein, domain 1"/>
    <property type="match status" value="1"/>
</dbReference>
<evidence type="ECO:0000313" key="8">
    <source>
        <dbReference type="EMBL" id="ABO50638.1"/>
    </source>
</evidence>
<evidence type="ECO:0000259" key="7">
    <source>
        <dbReference type="Pfam" id="PF03460"/>
    </source>
</evidence>
<keyword evidence="4" id="KW-0408">Iron</keyword>
<dbReference type="HOGENOM" id="CLU_072599_0_0_9"/>
<evidence type="ECO:0000256" key="1">
    <source>
        <dbReference type="ARBA" id="ARBA00022617"/>
    </source>
</evidence>
<dbReference type="SUPFAM" id="SSF55124">
    <property type="entry name" value="Nitrite/Sulfite reductase N-terminal domain-like"/>
    <property type="match status" value="1"/>
</dbReference>
<dbReference type="Proteomes" id="UP000001556">
    <property type="component" value="Chromosome"/>
</dbReference>
<dbReference type="KEGG" id="drm:Dred_2121"/>